<comment type="caution">
    <text evidence="6">The sequence shown here is derived from an EMBL/GenBank/DDBJ whole genome shotgun (WGS) entry which is preliminary data.</text>
</comment>
<dbReference type="Pfam" id="PF04055">
    <property type="entry name" value="Radical_SAM"/>
    <property type="match status" value="1"/>
</dbReference>
<accession>A0A933SD81</accession>
<evidence type="ECO:0000313" key="7">
    <source>
        <dbReference type="Proteomes" id="UP000696931"/>
    </source>
</evidence>
<feature type="domain" description="Radical SAM core" evidence="5">
    <location>
        <begin position="18"/>
        <end position="259"/>
    </location>
</feature>
<dbReference type="GO" id="GO:0046872">
    <property type="term" value="F:metal ion binding"/>
    <property type="evidence" value="ECO:0007669"/>
    <property type="project" value="UniProtKB-KW"/>
</dbReference>
<evidence type="ECO:0000256" key="1">
    <source>
        <dbReference type="ARBA" id="ARBA00022723"/>
    </source>
</evidence>
<dbReference type="Proteomes" id="UP000696931">
    <property type="component" value="Unassembled WGS sequence"/>
</dbReference>
<evidence type="ECO:0000313" key="6">
    <source>
        <dbReference type="EMBL" id="MBI5170402.1"/>
    </source>
</evidence>
<gene>
    <name evidence="6" type="ORF">HZA61_13010</name>
</gene>
<dbReference type="InterPro" id="IPR040086">
    <property type="entry name" value="MJ0683-like"/>
</dbReference>
<reference evidence="6" key="1">
    <citation type="submission" date="2020-07" db="EMBL/GenBank/DDBJ databases">
        <title>Huge and variable diversity of episymbiotic CPR bacteria and DPANN archaea in groundwater ecosystems.</title>
        <authorList>
            <person name="He C.Y."/>
            <person name="Keren R."/>
            <person name="Whittaker M."/>
            <person name="Farag I.F."/>
            <person name="Doudna J."/>
            <person name="Cate J.H.D."/>
            <person name="Banfield J.F."/>
        </authorList>
    </citation>
    <scope>NUCLEOTIDE SEQUENCE</scope>
    <source>
        <strain evidence="6">NC_groundwater_1813_Pr3_B-0.1um_71_17</strain>
    </source>
</reference>
<dbReference type="PANTHER" id="PTHR43432">
    <property type="entry name" value="SLR0285 PROTEIN"/>
    <property type="match status" value="1"/>
</dbReference>
<keyword evidence="2" id="KW-0408">Iron</keyword>
<dbReference type="InterPro" id="IPR006638">
    <property type="entry name" value="Elp3/MiaA/NifB-like_rSAM"/>
</dbReference>
<dbReference type="CDD" id="cd01335">
    <property type="entry name" value="Radical_SAM"/>
    <property type="match status" value="1"/>
</dbReference>
<dbReference type="InterPro" id="IPR007197">
    <property type="entry name" value="rSAM"/>
</dbReference>
<dbReference type="SFLD" id="SFLDS00029">
    <property type="entry name" value="Radical_SAM"/>
    <property type="match status" value="1"/>
</dbReference>
<name>A0A933SD81_UNCEI</name>
<protein>
    <submittedName>
        <fullName evidence="6">Radical SAM protein</fullName>
    </submittedName>
</protein>
<dbReference type="PANTHER" id="PTHR43432:SF3">
    <property type="entry name" value="SLR0285 PROTEIN"/>
    <property type="match status" value="1"/>
</dbReference>
<sequence length="306" mass="33882">MRPEYFDQPCRSALNHVSGMPFEWTLNPYMGCAHRCTFCYVRAFERRADRPSGDAYGRRIRIKPNIAGVLRRELARPSWSRETVVVGAATDPYQPIEGSRRLTRACLEAFVEHANPFGIITRGPLVVRDLDVLAEGSRRAKVAVDVSIPTLDEALWRVTEPGTAPPAQRLRAVRRLADAGIRVRVAMAPLLPGLSDRDDSLANVVRAARDAGAISVWAGLLHLQPGTREHFLDTLGAAWPEERARIETLYAGRAYLPKRASAPVLAHVAELRRASPRRAGAPEPIEPLPPPEPERTFFAEQLGLAL</sequence>
<evidence type="ECO:0000256" key="3">
    <source>
        <dbReference type="ARBA" id="ARBA00023014"/>
    </source>
</evidence>
<dbReference type="PROSITE" id="PS51918">
    <property type="entry name" value="RADICAL_SAM"/>
    <property type="match status" value="1"/>
</dbReference>
<dbReference type="InterPro" id="IPR058240">
    <property type="entry name" value="rSAM_sf"/>
</dbReference>
<dbReference type="GO" id="GO:0051536">
    <property type="term" value="F:iron-sulfur cluster binding"/>
    <property type="evidence" value="ECO:0007669"/>
    <property type="project" value="UniProtKB-KW"/>
</dbReference>
<dbReference type="SMART" id="SM00729">
    <property type="entry name" value="Elp3"/>
    <property type="match status" value="1"/>
</dbReference>
<feature type="region of interest" description="Disordered" evidence="4">
    <location>
        <begin position="275"/>
        <end position="294"/>
    </location>
</feature>
<dbReference type="SFLD" id="SFLDG01084">
    <property type="entry name" value="Uncharacterised_Radical_SAM_Su"/>
    <property type="match status" value="1"/>
</dbReference>
<dbReference type="Gene3D" id="3.80.30.30">
    <property type="match status" value="1"/>
</dbReference>
<dbReference type="SUPFAM" id="SSF102114">
    <property type="entry name" value="Radical SAM enzymes"/>
    <property type="match status" value="1"/>
</dbReference>
<keyword evidence="3" id="KW-0411">Iron-sulfur</keyword>
<evidence type="ECO:0000259" key="5">
    <source>
        <dbReference type="PROSITE" id="PS51918"/>
    </source>
</evidence>
<organism evidence="6 7">
    <name type="scientific">Eiseniibacteriota bacterium</name>
    <dbReference type="NCBI Taxonomy" id="2212470"/>
    <lineage>
        <taxon>Bacteria</taxon>
        <taxon>Candidatus Eiseniibacteriota</taxon>
    </lineage>
</organism>
<evidence type="ECO:0000256" key="2">
    <source>
        <dbReference type="ARBA" id="ARBA00023004"/>
    </source>
</evidence>
<proteinExistence type="predicted"/>
<dbReference type="GO" id="GO:0003824">
    <property type="term" value="F:catalytic activity"/>
    <property type="evidence" value="ECO:0007669"/>
    <property type="project" value="InterPro"/>
</dbReference>
<dbReference type="EMBL" id="JACRIW010000091">
    <property type="protein sequence ID" value="MBI5170402.1"/>
    <property type="molecule type" value="Genomic_DNA"/>
</dbReference>
<keyword evidence="1" id="KW-0479">Metal-binding</keyword>
<evidence type="ECO:0000256" key="4">
    <source>
        <dbReference type="SAM" id="MobiDB-lite"/>
    </source>
</evidence>
<dbReference type="AlphaFoldDB" id="A0A933SD81"/>